<dbReference type="Proteomes" id="UP000024635">
    <property type="component" value="Unassembled WGS sequence"/>
</dbReference>
<gene>
    <name evidence="2" type="primary">Acey_s0029.g1953</name>
    <name evidence="2" type="ORF">Y032_0029g1953</name>
</gene>
<dbReference type="InterPro" id="IPR000477">
    <property type="entry name" value="RT_dom"/>
</dbReference>
<dbReference type="AlphaFoldDB" id="A0A016USK3"/>
<feature type="domain" description="Reverse transcriptase" evidence="1">
    <location>
        <begin position="345"/>
        <end position="599"/>
    </location>
</feature>
<dbReference type="PROSITE" id="PS50878">
    <property type="entry name" value="RT_POL"/>
    <property type="match status" value="1"/>
</dbReference>
<dbReference type="OrthoDB" id="5876102at2759"/>
<accession>A0A016USK3</accession>
<proteinExistence type="predicted"/>
<dbReference type="Pfam" id="PF00078">
    <property type="entry name" value="RVT_1"/>
    <property type="match status" value="1"/>
</dbReference>
<comment type="caution">
    <text evidence="2">The sequence shown here is derived from an EMBL/GenBank/DDBJ whole genome shotgun (WGS) entry which is preliminary data.</text>
</comment>
<protein>
    <recommendedName>
        <fullName evidence="1">Reverse transcriptase domain-containing protein</fullName>
    </recommendedName>
</protein>
<dbReference type="GO" id="GO:0007508">
    <property type="term" value="P:larval heart development"/>
    <property type="evidence" value="ECO:0007669"/>
    <property type="project" value="TreeGrafter"/>
</dbReference>
<evidence type="ECO:0000259" key="1">
    <source>
        <dbReference type="PROSITE" id="PS50878"/>
    </source>
</evidence>
<dbReference type="GO" id="GO:0031012">
    <property type="term" value="C:extracellular matrix"/>
    <property type="evidence" value="ECO:0007669"/>
    <property type="project" value="TreeGrafter"/>
</dbReference>
<dbReference type="PRINTS" id="PR01345">
    <property type="entry name" value="CERVTRCPTASE"/>
</dbReference>
<dbReference type="Gene3D" id="3.60.10.10">
    <property type="entry name" value="Endonuclease/exonuclease/phosphatase"/>
    <property type="match status" value="1"/>
</dbReference>
<name>A0A016USK3_9BILA</name>
<dbReference type="InterPro" id="IPR043502">
    <property type="entry name" value="DNA/RNA_pol_sf"/>
</dbReference>
<reference evidence="3" key="1">
    <citation type="journal article" date="2015" name="Nat. Genet.">
        <title>The genome and transcriptome of the zoonotic hookworm Ancylostoma ceylanicum identify infection-specific gene families.</title>
        <authorList>
            <person name="Schwarz E.M."/>
            <person name="Hu Y."/>
            <person name="Antoshechkin I."/>
            <person name="Miller M.M."/>
            <person name="Sternberg P.W."/>
            <person name="Aroian R.V."/>
        </authorList>
    </citation>
    <scope>NUCLEOTIDE SEQUENCE</scope>
    <source>
        <strain evidence="3">HY135</strain>
    </source>
</reference>
<dbReference type="InterPro" id="IPR005135">
    <property type="entry name" value="Endo/exonuclease/phosphatase"/>
</dbReference>
<dbReference type="GO" id="GO:0061343">
    <property type="term" value="P:cell adhesion involved in heart morphogenesis"/>
    <property type="evidence" value="ECO:0007669"/>
    <property type="project" value="TreeGrafter"/>
</dbReference>
<dbReference type="InterPro" id="IPR036691">
    <property type="entry name" value="Endo/exonu/phosph_ase_sf"/>
</dbReference>
<organism evidence="2 3">
    <name type="scientific">Ancylostoma ceylanicum</name>
    <dbReference type="NCBI Taxonomy" id="53326"/>
    <lineage>
        <taxon>Eukaryota</taxon>
        <taxon>Metazoa</taxon>
        <taxon>Ecdysozoa</taxon>
        <taxon>Nematoda</taxon>
        <taxon>Chromadorea</taxon>
        <taxon>Rhabditida</taxon>
        <taxon>Rhabditina</taxon>
        <taxon>Rhabditomorpha</taxon>
        <taxon>Strongyloidea</taxon>
        <taxon>Ancylostomatidae</taxon>
        <taxon>Ancylostomatinae</taxon>
        <taxon>Ancylostoma</taxon>
    </lineage>
</organism>
<evidence type="ECO:0000313" key="3">
    <source>
        <dbReference type="Proteomes" id="UP000024635"/>
    </source>
</evidence>
<dbReference type="EMBL" id="JARK01001365">
    <property type="protein sequence ID" value="EYC17911.1"/>
    <property type="molecule type" value="Genomic_DNA"/>
</dbReference>
<dbReference type="SUPFAM" id="SSF56672">
    <property type="entry name" value="DNA/RNA polymerases"/>
    <property type="match status" value="1"/>
</dbReference>
<dbReference type="CDD" id="cd01650">
    <property type="entry name" value="RT_nLTR_like"/>
    <property type="match status" value="1"/>
</dbReference>
<dbReference type="PANTHER" id="PTHR33395">
    <property type="entry name" value="TRANSCRIPTASE, PUTATIVE-RELATED-RELATED"/>
    <property type="match status" value="1"/>
</dbReference>
<evidence type="ECO:0000313" key="2">
    <source>
        <dbReference type="EMBL" id="EYC17911.1"/>
    </source>
</evidence>
<keyword evidence="3" id="KW-1185">Reference proteome</keyword>
<dbReference type="Pfam" id="PF14529">
    <property type="entry name" value="Exo_endo_phos_2"/>
    <property type="match status" value="1"/>
</dbReference>
<dbReference type="SUPFAM" id="SSF56219">
    <property type="entry name" value="DNase I-like"/>
    <property type="match status" value="1"/>
</dbReference>
<dbReference type="GO" id="GO:0003824">
    <property type="term" value="F:catalytic activity"/>
    <property type="evidence" value="ECO:0007669"/>
    <property type="project" value="InterPro"/>
</dbReference>
<sequence length="807" mass="93158">MIKAISDYCACDKPCVVLGDFNFPDLKWDTAPQATCKPSQDFVDFIQSHDLTQLVTSPTRGASYLDLLFSNDTSLVRNVDVIAPIGSSDHSAVRFHLNVSTIEERPFWKRDFAKANYPAIQNHLASIDWVGALYGLGSVNDMYELLLSVLSHTIDMFVPFCKITPRITNAPVYLRRMLLNKSYLWELAVGKNSSELWAEYTRYCSKLEKQLYKYNLYLERKLVNHAHGSSLYRFIDSRAKSRIKIPALIDDSGDTIYDDKSKANLLASVFGKAFNAENCLEWDAEPLVENYPVMDSSLWFHKEDIIHIITSWPGSRSTTPDLIPLSFIKKIIFEIAQPLEIIFNLSYMRAEIPIRWRHALVTPIPKKPPFSNPCNYRPISITSVFARCYEKIVKRHLVDHLSKYNVISENQFGFCKGRSIETSLLTSLNDWTAALDQNKQVDVVYFDFAKAFDKVPRLKLLKKMEMVGIHPRLRSWIYKFLEDRTYQVRLGHELSSVCYAKTGVPQGGVLSPLLYLMYTFELPDCIKSLDVSCKMYADDIKVYRIIESENDQLKLQAAVSYLEEWAEKWELPISTEKTVTITIGKRKYNSTYYLHGTPLKSVKEVRDLGFILTDKLSFDSHYKTLVKKASFKIYNLFKALKTRDPKVLIKAYKTYVRPIMECGTTVFSPYKRKDIDLLESVQNNFTRKLVMRCCGIGYSLVPNWEDRNKQLGLMSLLKRRKRNDLIMMFKILTGKTSLDTGDFFTLFPSRNSARKLTLQDSAARTMLRSKFFSKRVLSTFRKLLRENVLSLSLGSFKAFLEKRPDYL</sequence>
<dbReference type="STRING" id="53326.A0A016USK3"/>
<dbReference type="PANTHER" id="PTHR33395:SF21">
    <property type="entry name" value="PERICARDIN"/>
    <property type="match status" value="1"/>
</dbReference>